<comment type="pathway">
    <text evidence="2">Mycotoxin biosynthesis.</text>
</comment>
<dbReference type="InterPro" id="IPR040017">
    <property type="entry name" value="XPOT"/>
</dbReference>
<dbReference type="FunFam" id="3.40.50.1820:FF:000002">
    <property type="entry name" value="S-formylglutathione hydrolase"/>
    <property type="match status" value="1"/>
</dbReference>
<dbReference type="InterPro" id="IPR011989">
    <property type="entry name" value="ARM-like"/>
</dbReference>
<keyword evidence="20" id="KW-1133">Transmembrane helix</keyword>
<evidence type="ECO:0000256" key="10">
    <source>
        <dbReference type="ARBA" id="ARBA00022555"/>
    </source>
</evidence>
<reference evidence="23" key="1">
    <citation type="submission" date="2020-01" db="EMBL/GenBank/DDBJ databases">
        <authorList>
            <person name="Feng Z.H.Z."/>
        </authorList>
    </citation>
    <scope>NUCLEOTIDE SEQUENCE</scope>
    <source>
        <strain evidence="23">CBS107.38</strain>
    </source>
</reference>
<evidence type="ECO:0000256" key="12">
    <source>
        <dbReference type="ARBA" id="ARBA00022801"/>
    </source>
</evidence>
<evidence type="ECO:0000256" key="2">
    <source>
        <dbReference type="ARBA" id="ARBA00004685"/>
    </source>
</evidence>
<dbReference type="GO" id="GO:0071528">
    <property type="term" value="P:tRNA re-export from nucleus"/>
    <property type="evidence" value="ECO:0007669"/>
    <property type="project" value="UniProtKB-UniRule"/>
</dbReference>
<feature type="region of interest" description="Disordered" evidence="19">
    <location>
        <begin position="1541"/>
        <end position="1571"/>
    </location>
</feature>
<keyword evidence="10 18" id="KW-0820">tRNA-binding</keyword>
<dbReference type="RefSeq" id="XP_038787766.1">
    <property type="nucleotide sequence ID" value="XM_038929494.1"/>
</dbReference>
<dbReference type="SUPFAM" id="SSF53474">
    <property type="entry name" value="alpha/beta-Hydrolases"/>
    <property type="match status" value="1"/>
</dbReference>
<comment type="similarity">
    <text evidence="4 18">Belongs to the exportin family.</text>
</comment>
<comment type="function">
    <text evidence="16">tRNA nucleus export receptor which facilitates tRNA translocation across the nuclear pore complex. Involved in pre-tRNA splicing, probably by affecting the interaction of pre-tRNA with splicing endonuclease.</text>
</comment>
<evidence type="ECO:0000256" key="6">
    <source>
        <dbReference type="ARBA" id="ARBA00022448"/>
    </source>
</evidence>
<feature type="region of interest" description="Disordered" evidence="19">
    <location>
        <begin position="1"/>
        <end position="92"/>
    </location>
</feature>
<evidence type="ECO:0000256" key="14">
    <source>
        <dbReference type="ARBA" id="ARBA00023163"/>
    </source>
</evidence>
<dbReference type="GO" id="GO:0000049">
    <property type="term" value="F:tRNA binding"/>
    <property type="evidence" value="ECO:0007669"/>
    <property type="project" value="UniProtKB-UniRule"/>
</dbReference>
<dbReference type="InterPro" id="IPR016024">
    <property type="entry name" value="ARM-type_fold"/>
</dbReference>
<keyword evidence="12" id="KW-0378">Hydrolase</keyword>
<dbReference type="FunFam" id="1.25.10.10:FF:000355">
    <property type="entry name" value="Exportin-T"/>
    <property type="match status" value="1"/>
</dbReference>
<feature type="active site" description="Charge relay system" evidence="17">
    <location>
        <position position="384"/>
    </location>
</feature>
<keyword evidence="6 18" id="KW-0813">Transport</keyword>
<comment type="caution">
    <text evidence="23">The sequence shown here is derived from an EMBL/GenBank/DDBJ whole genome shotgun (WGS) entry which is preliminary data.</text>
</comment>
<feature type="active site" description="Charge relay system" evidence="17">
    <location>
        <position position="420"/>
    </location>
</feature>
<dbReference type="GO" id="GO:0052689">
    <property type="term" value="F:carboxylic ester hydrolase activity"/>
    <property type="evidence" value="ECO:0007669"/>
    <property type="project" value="UniProtKB-KW"/>
</dbReference>
<keyword evidence="13 18" id="KW-0694">RNA-binding</keyword>
<evidence type="ECO:0000256" key="13">
    <source>
        <dbReference type="ARBA" id="ARBA00022884"/>
    </source>
</evidence>
<evidence type="ECO:0000259" key="22">
    <source>
        <dbReference type="Pfam" id="PF19282"/>
    </source>
</evidence>
<evidence type="ECO:0000256" key="19">
    <source>
        <dbReference type="SAM" id="MobiDB-lite"/>
    </source>
</evidence>
<dbReference type="GO" id="GO:0003899">
    <property type="term" value="F:DNA-directed RNA polymerase activity"/>
    <property type="evidence" value="ECO:0007669"/>
    <property type="project" value="InterPro"/>
</dbReference>
<dbReference type="GO" id="GO:0018738">
    <property type="term" value="F:S-formylglutathione hydrolase activity"/>
    <property type="evidence" value="ECO:0007669"/>
    <property type="project" value="InterPro"/>
</dbReference>
<keyword evidence="14" id="KW-0804">Transcription</keyword>
<keyword evidence="9 18" id="KW-0963">Cytoplasm</keyword>
<dbReference type="Pfam" id="PF00756">
    <property type="entry name" value="Esterase"/>
    <property type="match status" value="1"/>
</dbReference>
<dbReference type="Gene3D" id="3.90.940.10">
    <property type="match status" value="1"/>
</dbReference>
<dbReference type="GO" id="GO:0006351">
    <property type="term" value="P:DNA-templated transcription"/>
    <property type="evidence" value="ECO:0007669"/>
    <property type="project" value="InterPro"/>
</dbReference>
<keyword evidence="7" id="KW-0240">DNA-directed RNA polymerase</keyword>
<dbReference type="GO" id="GO:0005643">
    <property type="term" value="C:nuclear pore"/>
    <property type="evidence" value="ECO:0007669"/>
    <property type="project" value="TreeGrafter"/>
</dbReference>
<dbReference type="GO" id="GO:0000428">
    <property type="term" value="C:DNA-directed RNA polymerase complex"/>
    <property type="evidence" value="ECO:0007669"/>
    <property type="project" value="UniProtKB-KW"/>
</dbReference>
<proteinExistence type="inferred from homology"/>
<dbReference type="Gene3D" id="3.40.50.1820">
    <property type="entry name" value="alpha/beta hydrolase"/>
    <property type="match status" value="1"/>
</dbReference>
<evidence type="ECO:0000256" key="1">
    <source>
        <dbReference type="ARBA" id="ARBA00004496"/>
    </source>
</evidence>
<keyword evidence="15 18" id="KW-0539">Nucleus</keyword>
<dbReference type="InterPro" id="IPR000801">
    <property type="entry name" value="Esterase-like"/>
</dbReference>
<dbReference type="InterPro" id="IPR029058">
    <property type="entry name" value="AB_hydrolase_fold"/>
</dbReference>
<dbReference type="Gene3D" id="1.25.10.10">
    <property type="entry name" value="Leucine-rich Repeat Variant"/>
    <property type="match status" value="1"/>
</dbReference>
<keyword evidence="20" id="KW-0812">Transmembrane</keyword>
<dbReference type="InterPro" id="IPR045546">
    <property type="entry name" value="Exportin-T_C"/>
</dbReference>
<dbReference type="GO" id="GO:0005737">
    <property type="term" value="C:cytoplasm"/>
    <property type="evidence" value="ECO:0007669"/>
    <property type="project" value="UniProtKB-SubCell"/>
</dbReference>
<dbReference type="Pfam" id="PF08389">
    <property type="entry name" value="Xpo1"/>
    <property type="match status" value="1"/>
</dbReference>
<dbReference type="PANTHER" id="PTHR15952">
    <property type="entry name" value="EXPORTIN-T/LOS1"/>
    <property type="match status" value="1"/>
</dbReference>
<dbReference type="EMBL" id="JAAABM010000005">
    <property type="protein sequence ID" value="KAF7677588.1"/>
    <property type="molecule type" value="Genomic_DNA"/>
</dbReference>
<organism evidence="23 24">
    <name type="scientific">Alternaria burnsii</name>
    <dbReference type="NCBI Taxonomy" id="1187904"/>
    <lineage>
        <taxon>Eukaryota</taxon>
        <taxon>Fungi</taxon>
        <taxon>Dikarya</taxon>
        <taxon>Ascomycota</taxon>
        <taxon>Pezizomycotina</taxon>
        <taxon>Dothideomycetes</taxon>
        <taxon>Pleosporomycetidae</taxon>
        <taxon>Pleosporales</taxon>
        <taxon>Pleosporineae</taxon>
        <taxon>Pleosporaceae</taxon>
        <taxon>Alternaria</taxon>
        <taxon>Alternaria sect. Alternaria</taxon>
    </lineage>
</organism>
<feature type="compositionally biased region" description="Low complexity" evidence="19">
    <location>
        <begin position="53"/>
        <end position="67"/>
    </location>
</feature>
<keyword evidence="11" id="KW-0819">tRNA processing</keyword>
<dbReference type="GO" id="GO:0016363">
    <property type="term" value="C:nuclear matrix"/>
    <property type="evidence" value="ECO:0007669"/>
    <property type="project" value="TreeGrafter"/>
</dbReference>
<keyword evidence="24" id="KW-1185">Reference proteome</keyword>
<comment type="subcellular location">
    <subcellularLocation>
        <location evidence="1 18">Cytoplasm</location>
    </subcellularLocation>
    <subcellularLocation>
        <location evidence="18">Nucleus</location>
    </subcellularLocation>
    <text evidence="18">Shuttles between the nucleus and the cytoplasm.</text>
</comment>
<evidence type="ECO:0000256" key="4">
    <source>
        <dbReference type="ARBA" id="ARBA00009466"/>
    </source>
</evidence>
<feature type="compositionally biased region" description="Acidic residues" evidence="19">
    <location>
        <begin position="1"/>
        <end position="52"/>
    </location>
</feature>
<evidence type="ECO:0000256" key="5">
    <source>
        <dbReference type="ARBA" id="ARBA00018928"/>
    </source>
</evidence>
<evidence type="ECO:0000256" key="3">
    <source>
        <dbReference type="ARBA" id="ARBA00005622"/>
    </source>
</evidence>
<dbReference type="InterPro" id="IPR006110">
    <property type="entry name" value="Pol_omega/Rpo6/RPB6"/>
</dbReference>
<evidence type="ECO:0000256" key="7">
    <source>
        <dbReference type="ARBA" id="ARBA00022478"/>
    </source>
</evidence>
<dbReference type="PANTHER" id="PTHR15952:SF11">
    <property type="entry name" value="EXPORTIN-T"/>
    <property type="match status" value="1"/>
</dbReference>
<dbReference type="InterPro" id="IPR020708">
    <property type="entry name" value="DNA-dir_RNA_polK_14-18kDa_CS"/>
</dbReference>
<feature type="active site" description="Charge relay system" evidence="17">
    <location>
        <position position="307"/>
    </location>
</feature>
<keyword evidence="20" id="KW-0472">Membrane</keyword>
<dbReference type="Pfam" id="PF01192">
    <property type="entry name" value="RNA_pol_Rpb6"/>
    <property type="match status" value="1"/>
</dbReference>
<evidence type="ECO:0000256" key="15">
    <source>
        <dbReference type="ARBA" id="ARBA00023242"/>
    </source>
</evidence>
<dbReference type="GO" id="GO:0003677">
    <property type="term" value="F:DNA binding"/>
    <property type="evidence" value="ECO:0007669"/>
    <property type="project" value="InterPro"/>
</dbReference>
<feature type="compositionally biased region" description="Polar residues" evidence="19">
    <location>
        <begin position="1553"/>
        <end position="1565"/>
    </location>
</feature>
<feature type="domain" description="Exportin-1/Importin-beta-like" evidence="21">
    <location>
        <begin position="568"/>
        <end position="711"/>
    </location>
</feature>
<evidence type="ECO:0000256" key="17">
    <source>
        <dbReference type="PIRSR" id="PIRSR614186-1"/>
    </source>
</evidence>
<dbReference type="NCBIfam" id="TIGR02821">
    <property type="entry name" value="fghA_ester_D"/>
    <property type="match status" value="1"/>
</dbReference>
<dbReference type="InterPro" id="IPR013598">
    <property type="entry name" value="Exportin-1/Importin-b-like"/>
</dbReference>
<feature type="transmembrane region" description="Helical" evidence="20">
    <location>
        <begin position="1596"/>
        <end position="1622"/>
    </location>
</feature>
<feature type="domain" description="Exportin-T C-terminal" evidence="22">
    <location>
        <begin position="808"/>
        <end position="1490"/>
    </location>
</feature>
<comment type="similarity">
    <text evidence="3">Belongs to the esterase D family.</text>
</comment>
<dbReference type="SUPFAM" id="SSF48371">
    <property type="entry name" value="ARM repeat"/>
    <property type="match status" value="1"/>
</dbReference>
<evidence type="ECO:0000313" key="24">
    <source>
        <dbReference type="Proteomes" id="UP000596902"/>
    </source>
</evidence>
<dbReference type="PROSITE" id="PS01111">
    <property type="entry name" value="RNA_POL_K_14KD"/>
    <property type="match status" value="1"/>
</dbReference>
<evidence type="ECO:0000256" key="11">
    <source>
        <dbReference type="ARBA" id="ARBA00022694"/>
    </source>
</evidence>
<evidence type="ECO:0000256" key="18">
    <source>
        <dbReference type="RuleBase" id="RU366037"/>
    </source>
</evidence>
<feature type="transmembrane region" description="Helical" evidence="20">
    <location>
        <begin position="1698"/>
        <end position="1716"/>
    </location>
</feature>
<sequence>MSDYGGDDYDGGAGDVDEPLIEFDEEAEPDLMDDEDDQPGGGEDPDNADPNDDNVVVSGDANAAAAAKEASKNTVTSEKDKKVPNDKRTTTPYMTKYEKARVLGTRALQISGNAPVLIDVEGMTDPLQIAAKELQEKKIPLVPPTRFSRYSTLSNMSFETTGTIASFGGKLLKLKHKSESTNTDMELNMFLPPQALKSGAKVPVLFYLSGLTCTGNNCSEKGFFQHGAAKHGIAVVYPDTSPRGLQIEGEDEAYDFGSGAGFYVDATKDPWSKGYKMYSYITKELPEALFSSFKELDSSKVSITGHSMGGHGALTLFLKNPGMYKSVSAFAPISNPINCPWGQKAFKGYFGEDQQQKWKEHDASELVKQWKGPLEVLIDVGTGDNFYKQGQLLPENFVKAAKESGNDKGIQLRMQPDYDHSYYFMATFADDHVEWAAKHLNAYSENATKWRARYAWLFPLFDHVLTIFKVENAIQIAANPTSSQELRGQAIEYLNQLRAEGSAWQAALTLFARDPRPTDFVRHTSLELVNNAIQEHRLDEQSLAYIKDTLMGYIHASYVPGSGAADTSHIQNKLMQTVTYLFVALYPSSWQSFFDDFRSLAGDQSTIGNVNTATTLLYLRMLGQVHDEIADQLVARPDDEKKRNTELKDLIRQRDAQKISLSWQEILAKWRETDLNLVEMCLRTIGRWVSWTDINLIVNQAMITTFLEMAGQQGIGDPESAAGKVRDAAIDTFSEIVGKKMSPADKIELITFLNLSEVVGQLISSPALADFNSSNYDNDLAETVAKLVNNIVFDIVKILENEAVEEHIRQRADDLIRIFTPYLLRFFADQYDEVCSTVIPSLTDLLTFLRKLQKKSGSIPPQYAAVLPPVLDAIIAKMKYDETASWGEEGEQTDEAEFLDLRRRLHVLQQTVTAIDEPYYIETLSRLVNGTFGRLSQGDQSLNWRDLELALYEMYLFGELAVRNQGLYAKREPSSAAAQQLVTMMNSMVESGLANYPHPAVQLQYMEICVRYYQFFEQNPNLIPKVLENFVNLTHSQHVKVRSRSWYLFQRLVKHLRAQLGNVSYDIIQAVGDLLTIKAELPDTSEDEMSSDEEDQSADALFNSQLYLFEAVGCIASSNTVSVENKKLYAQTIMSPLFNDMQQTLPQARNGDERAILQIHHIIMAIGTLARGYSDWVPSNNNSAVPQSEVAEEFVKASEAILVAVESLNSSGSIRHAARFAFSRMIAVLGSRLLQQLPSWIEGLLSLSSSMDEISTFLKVLGQVIFTFKSEIAGILDTVMSPVLQRIFTALAVVPSGTDDEIQLAELRREYLNFIVVVLNQGLGSVFVSNANQTTFEPIISSIETFARDTHDYPTARLAIFVLIRMVSVWGGPDKVGPGANATPTSPDTAQAPLPGFDNYVVEKFSPLAWSIPASPGFNSKDAQAKQVLFETANLQHEIIKKVGESYVDRLKSDLGGMGVGDDGADQYLRTLAGSFEGPKKEKEWRNFYVHWDLRNSVEMGFITSYASRSASESTSAIAIMNANKVSRWSPFRRHKLSGQTVEVEERDDAPANASTTPVTGANTKSKSKTWETTVERVESWPEEARPLKKHTWLSYLYGIGDLILVLLPVYFILLGVAVIALNGKPTKGSDFGKKVEFAMDLGPTMFPIAFAAISGRSMKMVARFLAERGTKISTLELLMASQSVWGTVESQLTMQRLTLVGINLLFLWALSPLGGQASLRLMTRQDLNSFNNTKLRYMTTGPGGSMWGLSSTYVGSGKFADAGALYTAALLAPLDTKTGPRDPWGNVKIPNLELLNSTGPDAEGWVTVGNIQQPEIYSALVGLSVVGLPHAGKSNFTIESTYLTVDCGRFNQTPYPGTDNDTNRAQTDFAKLDELVPGKVWPNKSMNNPFEPTEGQRTSFFIDTNLGSTWDTEDPTYEPLLGRLDAYIGNYNQTRLDMKLAQETRELIYTSIYATSSDSSEFGLNIAHCKLAQKHVEAMIECIGEQCAAKKIRNSLSDLRPSMFTPFEHGVIMDGFARQFPLAVAFTIGSSPSERYLANSSAFPFVQQAGHQAQDVAYTNLSLVEPEVFSRRLSSAINTYFQLTIQPTGYFGSLSKNLSLYGPDTLPVTDVNKYLPSNFSATNNSFYDWWPTFDAVVQSSESPFIGATTTATTTTTQEIFVGNIAWLSLLMVSSTTIFAIGVAALMLKRRTLGPELFGYVTSMTYENPWMKIPNGGTGLDAPERARLLRDVQVHVADVRGNDDVGHIAFAAGVPLRRLEKGRLYY</sequence>
<accession>A0A8H7EGG2</accession>
<evidence type="ECO:0000313" key="23">
    <source>
        <dbReference type="EMBL" id="KAF7677588.1"/>
    </source>
</evidence>
<dbReference type="GeneID" id="62202672"/>
<evidence type="ECO:0000256" key="9">
    <source>
        <dbReference type="ARBA" id="ARBA00022490"/>
    </source>
</evidence>
<dbReference type="GO" id="GO:0031267">
    <property type="term" value="F:small GTPase binding"/>
    <property type="evidence" value="ECO:0007669"/>
    <property type="project" value="InterPro"/>
</dbReference>
<evidence type="ECO:0000256" key="16">
    <source>
        <dbReference type="ARBA" id="ARBA00025147"/>
    </source>
</evidence>
<dbReference type="NCBIfam" id="NF002208">
    <property type="entry name" value="PRK01099.1-3"/>
    <property type="match status" value="1"/>
</dbReference>
<keyword evidence="8" id="KW-0719">Serine esterase</keyword>
<dbReference type="SMART" id="SM01409">
    <property type="entry name" value="RNA_pol_Rpb6"/>
    <property type="match status" value="1"/>
</dbReference>
<dbReference type="GO" id="GO:0008033">
    <property type="term" value="P:tRNA processing"/>
    <property type="evidence" value="ECO:0007669"/>
    <property type="project" value="UniProtKB-KW"/>
</dbReference>
<evidence type="ECO:0000259" key="21">
    <source>
        <dbReference type="Pfam" id="PF08389"/>
    </source>
</evidence>
<evidence type="ECO:0000256" key="20">
    <source>
        <dbReference type="SAM" id="Phobius"/>
    </source>
</evidence>
<gene>
    <name evidence="23" type="ORF">GT037_004447</name>
</gene>
<dbReference type="SUPFAM" id="SSF63562">
    <property type="entry name" value="RPB6/omega subunit-like"/>
    <property type="match status" value="1"/>
</dbReference>
<protein>
    <recommendedName>
        <fullName evidence="5 18">Exportin-T</fullName>
    </recommendedName>
    <alternativeName>
        <fullName evidence="18">Exportin(tRNA)</fullName>
    </alternativeName>
    <alternativeName>
        <fullName evidence="18">tRNA exportin</fullName>
    </alternativeName>
</protein>
<dbReference type="Pfam" id="PF19282">
    <property type="entry name" value="Exportin-T"/>
    <property type="match status" value="1"/>
</dbReference>
<name>A0A8H7EGG2_9PLEO</name>
<reference evidence="23" key="2">
    <citation type="submission" date="2020-08" db="EMBL/GenBank/DDBJ databases">
        <title>Draft Genome Sequence of Cumin Blight Pathogen Alternaria burnsii.</title>
        <authorList>
            <person name="Feng Z."/>
        </authorList>
    </citation>
    <scope>NUCLEOTIDE SEQUENCE</scope>
    <source>
        <strain evidence="23">CBS107.38</strain>
    </source>
</reference>
<dbReference type="InterPro" id="IPR014186">
    <property type="entry name" value="S-formylglutathione_hydrol"/>
</dbReference>
<dbReference type="GO" id="GO:0046294">
    <property type="term" value="P:formaldehyde catabolic process"/>
    <property type="evidence" value="ECO:0007669"/>
    <property type="project" value="InterPro"/>
</dbReference>
<feature type="transmembrane region" description="Helical" evidence="20">
    <location>
        <begin position="2165"/>
        <end position="2188"/>
    </location>
</feature>
<feature type="compositionally biased region" description="Basic and acidic residues" evidence="19">
    <location>
        <begin position="77"/>
        <end position="89"/>
    </location>
</feature>
<evidence type="ECO:0000256" key="8">
    <source>
        <dbReference type="ARBA" id="ARBA00022487"/>
    </source>
</evidence>
<dbReference type="Proteomes" id="UP000596902">
    <property type="component" value="Unassembled WGS sequence"/>
</dbReference>
<dbReference type="InterPro" id="IPR036161">
    <property type="entry name" value="RPB6/omega-like_sf"/>
</dbReference>